<dbReference type="GO" id="GO:0015078">
    <property type="term" value="F:proton transmembrane transporter activity"/>
    <property type="evidence" value="ECO:0007669"/>
    <property type="project" value="TreeGrafter"/>
</dbReference>
<feature type="transmembrane region" description="Helical" evidence="18">
    <location>
        <begin position="55"/>
        <end position="76"/>
    </location>
</feature>
<dbReference type="InterPro" id="IPR014210">
    <property type="entry name" value="Cyt_o_ubiqinol_oxidase_su4"/>
</dbReference>
<dbReference type="InterPro" id="IPR050968">
    <property type="entry name" value="Cytochrome_c_oxidase_bac_sub4"/>
</dbReference>
<dbReference type="NCBIfam" id="TIGR02847">
    <property type="entry name" value="CyoD"/>
    <property type="match status" value="1"/>
</dbReference>
<dbReference type="InterPro" id="IPR005171">
    <property type="entry name" value="Cyt_c_oxidase_su4_prok"/>
</dbReference>
<reference evidence="19 20" key="1">
    <citation type="submission" date="2016-10" db="EMBL/GenBank/DDBJ databases">
        <authorList>
            <person name="de Groot N.N."/>
        </authorList>
    </citation>
    <scope>NUCLEOTIDE SEQUENCE [LARGE SCALE GENOMIC DNA]</scope>
    <source>
        <strain evidence="19 20">S5-249</strain>
    </source>
</reference>
<dbReference type="RefSeq" id="WP_093309175.1">
    <property type="nucleotide sequence ID" value="NZ_FOZG01000001.1"/>
</dbReference>
<evidence type="ECO:0000256" key="15">
    <source>
        <dbReference type="ARBA" id="ARBA00031887"/>
    </source>
</evidence>
<keyword evidence="11 18" id="KW-0472">Membrane</keyword>
<keyword evidence="10" id="KW-0560">Oxidoreductase</keyword>
<feature type="compositionally biased region" description="Polar residues" evidence="17">
    <location>
        <begin position="1"/>
        <end position="11"/>
    </location>
</feature>
<evidence type="ECO:0000256" key="18">
    <source>
        <dbReference type="SAM" id="Phobius"/>
    </source>
</evidence>
<name>A0A1I6JAH6_9SPHN</name>
<comment type="function">
    <text evidence="12">Cytochrome bo(3) ubiquinol terminal oxidase is the component of the aerobic respiratory chain of E.coli that predominates when cells are grown at high aeration. Has proton pump activity across the membrane in addition to electron transfer, pumping 2 protons/electron.</text>
</comment>
<dbReference type="OrthoDB" id="2375888at2"/>
<comment type="subunit">
    <text evidence="3">Heterooctamer of two A chains, two B chains, two C chains and two D chains.</text>
</comment>
<dbReference type="GO" id="GO:0009319">
    <property type="term" value="C:cytochrome o ubiquinol oxidase complex"/>
    <property type="evidence" value="ECO:0007669"/>
    <property type="project" value="TreeGrafter"/>
</dbReference>
<evidence type="ECO:0000256" key="7">
    <source>
        <dbReference type="ARBA" id="ARBA00022692"/>
    </source>
</evidence>
<evidence type="ECO:0000256" key="3">
    <source>
        <dbReference type="ARBA" id="ARBA00011700"/>
    </source>
</evidence>
<comment type="similarity">
    <text evidence="2">Belongs to the cytochrome c oxidase bacterial subunit 4 family.</text>
</comment>
<evidence type="ECO:0000313" key="19">
    <source>
        <dbReference type="EMBL" id="SFR76003.1"/>
    </source>
</evidence>
<dbReference type="PANTHER" id="PTHR36835">
    <property type="entry name" value="CYTOCHROME BO(3) UBIQUINOL OXIDASE SUBUNIT 4"/>
    <property type="match status" value="1"/>
</dbReference>
<dbReference type="EMBL" id="FOZG01000001">
    <property type="protein sequence ID" value="SFR76003.1"/>
    <property type="molecule type" value="Genomic_DNA"/>
</dbReference>
<dbReference type="Pfam" id="PF03626">
    <property type="entry name" value="COX4_pro"/>
    <property type="match status" value="1"/>
</dbReference>
<accession>A0A1I6JAH6</accession>
<evidence type="ECO:0000256" key="9">
    <source>
        <dbReference type="ARBA" id="ARBA00022989"/>
    </source>
</evidence>
<dbReference type="GO" id="GO:0005886">
    <property type="term" value="C:plasma membrane"/>
    <property type="evidence" value="ECO:0007669"/>
    <property type="project" value="UniProtKB-SubCell"/>
</dbReference>
<feature type="region of interest" description="Disordered" evidence="17">
    <location>
        <begin position="1"/>
        <end position="21"/>
    </location>
</feature>
<keyword evidence="8" id="KW-0249">Electron transport</keyword>
<evidence type="ECO:0000256" key="8">
    <source>
        <dbReference type="ARBA" id="ARBA00022982"/>
    </source>
</evidence>
<evidence type="ECO:0000256" key="4">
    <source>
        <dbReference type="ARBA" id="ARBA00014689"/>
    </source>
</evidence>
<dbReference type="GO" id="GO:0019646">
    <property type="term" value="P:aerobic electron transport chain"/>
    <property type="evidence" value="ECO:0007669"/>
    <property type="project" value="TreeGrafter"/>
</dbReference>
<evidence type="ECO:0000256" key="5">
    <source>
        <dbReference type="ARBA" id="ARBA00022448"/>
    </source>
</evidence>
<feature type="compositionally biased region" description="Basic and acidic residues" evidence="17">
    <location>
        <begin position="12"/>
        <end position="21"/>
    </location>
</feature>
<organism evidence="19 20">
    <name type="scientific">Sphingomonas jatrophae</name>
    <dbReference type="NCBI Taxonomy" id="1166337"/>
    <lineage>
        <taxon>Bacteria</taxon>
        <taxon>Pseudomonadati</taxon>
        <taxon>Pseudomonadota</taxon>
        <taxon>Alphaproteobacteria</taxon>
        <taxon>Sphingomonadales</taxon>
        <taxon>Sphingomonadaceae</taxon>
        <taxon>Sphingomonas</taxon>
    </lineage>
</organism>
<feature type="transmembrane region" description="Helical" evidence="18">
    <location>
        <begin position="88"/>
        <end position="110"/>
    </location>
</feature>
<keyword evidence="7 18" id="KW-0812">Transmembrane</keyword>
<evidence type="ECO:0000256" key="1">
    <source>
        <dbReference type="ARBA" id="ARBA00004651"/>
    </source>
</evidence>
<evidence type="ECO:0000313" key="20">
    <source>
        <dbReference type="Proteomes" id="UP000198824"/>
    </source>
</evidence>
<evidence type="ECO:0000256" key="12">
    <source>
        <dbReference type="ARBA" id="ARBA00025694"/>
    </source>
</evidence>
<dbReference type="STRING" id="1166337.SAMN05192580_0036"/>
<dbReference type="Proteomes" id="UP000198824">
    <property type="component" value="Unassembled WGS sequence"/>
</dbReference>
<dbReference type="AlphaFoldDB" id="A0A1I6JAH6"/>
<dbReference type="PANTHER" id="PTHR36835:SF1">
    <property type="entry name" value="CYTOCHROME BO(3) UBIQUINOL OXIDASE SUBUNIT 4"/>
    <property type="match status" value="1"/>
</dbReference>
<sequence>MSASGHQTQGHEAQHGDDAPHGSRRGYVIGFLLSAVLTAIPFALVMGGAFTDTRITAGLITVAAAIQIVVHMIYFLHMNTKSEAGWTVMALIFTAIIVVIVIAGSLWVMYNMNANMMPHMMTETGSGGM</sequence>
<keyword evidence="9 18" id="KW-1133">Transmembrane helix</keyword>
<gene>
    <name evidence="19" type="ORF">SAMN05192580_0036</name>
</gene>
<comment type="subcellular location">
    <subcellularLocation>
        <location evidence="1">Cell membrane</location>
        <topology evidence="1">Multi-pass membrane protein</topology>
    </subcellularLocation>
</comment>
<feature type="transmembrane region" description="Helical" evidence="18">
    <location>
        <begin position="27"/>
        <end position="49"/>
    </location>
</feature>
<evidence type="ECO:0000256" key="14">
    <source>
        <dbReference type="ARBA" id="ARBA00030211"/>
    </source>
</evidence>
<evidence type="ECO:0000256" key="11">
    <source>
        <dbReference type="ARBA" id="ARBA00023136"/>
    </source>
</evidence>
<evidence type="ECO:0000256" key="10">
    <source>
        <dbReference type="ARBA" id="ARBA00023002"/>
    </source>
</evidence>
<keyword evidence="5" id="KW-0813">Transport</keyword>
<evidence type="ECO:0000256" key="17">
    <source>
        <dbReference type="SAM" id="MobiDB-lite"/>
    </source>
</evidence>
<evidence type="ECO:0000256" key="13">
    <source>
        <dbReference type="ARBA" id="ARBA00030071"/>
    </source>
</evidence>
<dbReference type="GO" id="GO:0009486">
    <property type="term" value="F:cytochrome bo3 ubiquinol oxidase activity"/>
    <property type="evidence" value="ECO:0007669"/>
    <property type="project" value="InterPro"/>
</dbReference>
<evidence type="ECO:0000256" key="6">
    <source>
        <dbReference type="ARBA" id="ARBA00022475"/>
    </source>
</evidence>
<keyword evidence="20" id="KW-1185">Reference proteome</keyword>
<proteinExistence type="inferred from homology"/>
<dbReference type="GO" id="GO:0015990">
    <property type="term" value="P:electron transport coupled proton transport"/>
    <property type="evidence" value="ECO:0007669"/>
    <property type="project" value="InterPro"/>
</dbReference>
<evidence type="ECO:0000256" key="16">
    <source>
        <dbReference type="ARBA" id="ARBA00032185"/>
    </source>
</evidence>
<evidence type="ECO:0000256" key="2">
    <source>
        <dbReference type="ARBA" id="ARBA00008079"/>
    </source>
</evidence>
<protein>
    <recommendedName>
        <fullName evidence="4">Cytochrome bo(3) ubiquinol oxidase subunit 4</fullName>
    </recommendedName>
    <alternativeName>
        <fullName evidence="16">Cytochrome o ubiquinol oxidase subunit 4</fullName>
    </alternativeName>
    <alternativeName>
        <fullName evidence="13">Oxidase bo(3) subunit 4</fullName>
    </alternativeName>
    <alternativeName>
        <fullName evidence="14">Ubiquinol oxidase polypeptide IV</fullName>
    </alternativeName>
    <alternativeName>
        <fullName evidence="15">Ubiquinol oxidase subunit 4</fullName>
    </alternativeName>
</protein>
<keyword evidence="6" id="KW-1003">Cell membrane</keyword>